<gene>
    <name evidence="1" type="ORF">BDN72DRAFT_860812</name>
</gene>
<organism evidence="1 2">
    <name type="scientific">Pluteus cervinus</name>
    <dbReference type="NCBI Taxonomy" id="181527"/>
    <lineage>
        <taxon>Eukaryota</taxon>
        <taxon>Fungi</taxon>
        <taxon>Dikarya</taxon>
        <taxon>Basidiomycota</taxon>
        <taxon>Agaricomycotina</taxon>
        <taxon>Agaricomycetes</taxon>
        <taxon>Agaricomycetidae</taxon>
        <taxon>Agaricales</taxon>
        <taxon>Pluteineae</taxon>
        <taxon>Pluteaceae</taxon>
        <taxon>Pluteus</taxon>
    </lineage>
</organism>
<dbReference type="Proteomes" id="UP000308600">
    <property type="component" value="Unassembled WGS sequence"/>
</dbReference>
<sequence>MGAPESQPQIRNYIPGQIVYIPNPELVPLYPTPLWPRPLFGFFIRLVTLVFVCWVTIKVIIPAALRVSIPWSRIDKDYDTHMVLPSDVKVNDCAGWETREEGWYNIIATTSLQLPVDSERLFFLRDGRVMDGSFTVVQGDSISDKIDVEVILTAKNDGLVDGTQVCFLSRETGGHGVGILAEYPRHWNNGVSVGIVVTLPQSPHGKLALKTFESHLPFIRQSLTLDDNVTFQKLDISGEFSTIAAEGIFADQVMLKTTNAAISGSIEASESLSISTTNAKISGKFTSPKSLDINTSNGPISGRFWSSDFISLSTENAHIDADVDLFHDGVSDEKVTTLKIRTTNGAIDGTINTTSLLPTGLGGSFNISAITTNGKNTLKFPTISPRANLSLTASTQAAAIAVELDEAYEGDFNVQTSRWEKVDVVVWRNPRVSDPEGRGRQRHVDLMRGGGGGGGERGAGRVWWGEGDGGKGKGKVDVRTSYGRATLVV</sequence>
<accession>A0ACD3AIX8</accession>
<proteinExistence type="predicted"/>
<dbReference type="EMBL" id="ML208445">
    <property type="protein sequence ID" value="TFK65179.1"/>
    <property type="molecule type" value="Genomic_DNA"/>
</dbReference>
<evidence type="ECO:0000313" key="1">
    <source>
        <dbReference type="EMBL" id="TFK65179.1"/>
    </source>
</evidence>
<keyword evidence="2" id="KW-1185">Reference proteome</keyword>
<name>A0ACD3AIX8_9AGAR</name>
<reference evidence="1 2" key="1">
    <citation type="journal article" date="2019" name="Nat. Ecol. Evol.">
        <title>Megaphylogeny resolves global patterns of mushroom evolution.</title>
        <authorList>
            <person name="Varga T."/>
            <person name="Krizsan K."/>
            <person name="Foldi C."/>
            <person name="Dima B."/>
            <person name="Sanchez-Garcia M."/>
            <person name="Sanchez-Ramirez S."/>
            <person name="Szollosi G.J."/>
            <person name="Szarkandi J.G."/>
            <person name="Papp V."/>
            <person name="Albert L."/>
            <person name="Andreopoulos W."/>
            <person name="Angelini C."/>
            <person name="Antonin V."/>
            <person name="Barry K.W."/>
            <person name="Bougher N.L."/>
            <person name="Buchanan P."/>
            <person name="Buyck B."/>
            <person name="Bense V."/>
            <person name="Catcheside P."/>
            <person name="Chovatia M."/>
            <person name="Cooper J."/>
            <person name="Damon W."/>
            <person name="Desjardin D."/>
            <person name="Finy P."/>
            <person name="Geml J."/>
            <person name="Haridas S."/>
            <person name="Hughes K."/>
            <person name="Justo A."/>
            <person name="Karasinski D."/>
            <person name="Kautmanova I."/>
            <person name="Kiss B."/>
            <person name="Kocsube S."/>
            <person name="Kotiranta H."/>
            <person name="LaButti K.M."/>
            <person name="Lechner B.E."/>
            <person name="Liimatainen K."/>
            <person name="Lipzen A."/>
            <person name="Lukacs Z."/>
            <person name="Mihaltcheva S."/>
            <person name="Morgado L.N."/>
            <person name="Niskanen T."/>
            <person name="Noordeloos M.E."/>
            <person name="Ohm R.A."/>
            <person name="Ortiz-Santana B."/>
            <person name="Ovrebo C."/>
            <person name="Racz N."/>
            <person name="Riley R."/>
            <person name="Savchenko A."/>
            <person name="Shiryaev A."/>
            <person name="Soop K."/>
            <person name="Spirin V."/>
            <person name="Szebenyi C."/>
            <person name="Tomsovsky M."/>
            <person name="Tulloss R.E."/>
            <person name="Uehling J."/>
            <person name="Grigoriev I.V."/>
            <person name="Vagvolgyi C."/>
            <person name="Papp T."/>
            <person name="Martin F.M."/>
            <person name="Miettinen O."/>
            <person name="Hibbett D.S."/>
            <person name="Nagy L.G."/>
        </authorList>
    </citation>
    <scope>NUCLEOTIDE SEQUENCE [LARGE SCALE GENOMIC DNA]</scope>
    <source>
        <strain evidence="1 2">NL-1719</strain>
    </source>
</reference>
<protein>
    <submittedName>
        <fullName evidence="1">Uncharacterized protein</fullName>
    </submittedName>
</protein>
<evidence type="ECO:0000313" key="2">
    <source>
        <dbReference type="Proteomes" id="UP000308600"/>
    </source>
</evidence>